<comment type="caution">
    <text evidence="2">The sequence shown here is derived from an EMBL/GenBank/DDBJ whole genome shotgun (WGS) entry which is preliminary data.</text>
</comment>
<evidence type="ECO:0000313" key="2">
    <source>
        <dbReference type="EMBL" id="TCD02805.1"/>
    </source>
</evidence>
<accession>A0A4R0NTM5</accession>
<gene>
    <name evidence="2" type="ORF">EZ437_02110</name>
</gene>
<organism evidence="2 3">
    <name type="scientific">Pedobacter psychroterrae</name>
    <dbReference type="NCBI Taxonomy" id="2530453"/>
    <lineage>
        <taxon>Bacteria</taxon>
        <taxon>Pseudomonadati</taxon>
        <taxon>Bacteroidota</taxon>
        <taxon>Sphingobacteriia</taxon>
        <taxon>Sphingobacteriales</taxon>
        <taxon>Sphingobacteriaceae</taxon>
        <taxon>Pedobacter</taxon>
    </lineage>
</organism>
<dbReference type="Proteomes" id="UP000293347">
    <property type="component" value="Unassembled WGS sequence"/>
</dbReference>
<dbReference type="AlphaFoldDB" id="A0A4R0NTM5"/>
<dbReference type="EMBL" id="SJSL01000001">
    <property type="protein sequence ID" value="TCD02805.1"/>
    <property type="molecule type" value="Genomic_DNA"/>
</dbReference>
<proteinExistence type="predicted"/>
<keyword evidence="3" id="KW-1185">Reference proteome</keyword>
<dbReference type="OrthoDB" id="772674at2"/>
<evidence type="ECO:0000256" key="1">
    <source>
        <dbReference type="SAM" id="MobiDB-lite"/>
    </source>
</evidence>
<protein>
    <submittedName>
        <fullName evidence="2">Uncharacterized protein</fullName>
    </submittedName>
</protein>
<feature type="compositionally biased region" description="Basic and acidic residues" evidence="1">
    <location>
        <begin position="72"/>
        <end position="84"/>
    </location>
</feature>
<reference evidence="2 3" key="1">
    <citation type="submission" date="2019-02" db="EMBL/GenBank/DDBJ databases">
        <title>Pedobacter sp. RP-1-14 sp. nov., isolated from Arctic soil.</title>
        <authorList>
            <person name="Dahal R.H."/>
        </authorList>
    </citation>
    <scope>NUCLEOTIDE SEQUENCE [LARGE SCALE GENOMIC DNA]</scope>
    <source>
        <strain evidence="2 3">RP-1-14</strain>
    </source>
</reference>
<name>A0A4R0NTM5_9SPHI</name>
<evidence type="ECO:0000313" key="3">
    <source>
        <dbReference type="Proteomes" id="UP000293347"/>
    </source>
</evidence>
<sequence length="84" mass="9253">MSTENNKGLDAWNKRLDQNLEPEKTGDELADAKAEAYSAEEGSGDQSDAAGPEGEKHHPADYEDNLAQNQPKEQDPTKPLTREE</sequence>
<dbReference type="RefSeq" id="WP_131592779.1">
    <property type="nucleotide sequence ID" value="NZ_SJSL01000001.1"/>
</dbReference>
<feature type="compositionally biased region" description="Basic and acidic residues" evidence="1">
    <location>
        <begin position="12"/>
        <end position="34"/>
    </location>
</feature>
<feature type="region of interest" description="Disordered" evidence="1">
    <location>
        <begin position="1"/>
        <end position="84"/>
    </location>
</feature>